<evidence type="ECO:0000259" key="2">
    <source>
        <dbReference type="SMART" id="SM00014"/>
    </source>
</evidence>
<feature type="domain" description="Phosphatidic acid phosphatase type 2/haloperoxidase" evidence="2">
    <location>
        <begin position="90"/>
        <end position="207"/>
    </location>
</feature>
<dbReference type="OrthoDB" id="8477781at2"/>
<dbReference type="Pfam" id="PF01569">
    <property type="entry name" value="PAP2"/>
    <property type="match status" value="1"/>
</dbReference>
<keyword evidence="1" id="KW-0472">Membrane</keyword>
<dbReference type="SMART" id="SM00014">
    <property type="entry name" value="acidPPc"/>
    <property type="match status" value="1"/>
</dbReference>
<dbReference type="InterPro" id="IPR036938">
    <property type="entry name" value="PAP2/HPO_sf"/>
</dbReference>
<gene>
    <name evidence="3" type="ORF">BFR47_13565</name>
</gene>
<protein>
    <submittedName>
        <fullName evidence="3">PA-phosphatase</fullName>
    </submittedName>
</protein>
<dbReference type="RefSeq" id="WP_071472518.1">
    <property type="nucleotide sequence ID" value="NZ_MDKE01000017.1"/>
</dbReference>
<name>A0A1J4QGA0_9GAMM</name>
<keyword evidence="1" id="KW-0812">Transmembrane</keyword>
<evidence type="ECO:0000256" key="1">
    <source>
        <dbReference type="SAM" id="Phobius"/>
    </source>
</evidence>
<dbReference type="STRING" id="1414654.BFR47_13565"/>
<keyword evidence="4" id="KW-1185">Reference proteome</keyword>
<dbReference type="Proteomes" id="UP000243073">
    <property type="component" value="Unassembled WGS sequence"/>
</dbReference>
<feature type="transmembrane region" description="Helical" evidence="1">
    <location>
        <begin position="188"/>
        <end position="207"/>
    </location>
</feature>
<dbReference type="CDD" id="cd01610">
    <property type="entry name" value="PAP2_like"/>
    <property type="match status" value="1"/>
</dbReference>
<proteinExistence type="predicted"/>
<reference evidence="3 4" key="1">
    <citation type="submission" date="2016-07" db="EMBL/GenBank/DDBJ databases">
        <title>Draft Genome Sequence of Oceanisphaera psychrotolerans, isolated from coastal sediment samples.</title>
        <authorList>
            <person name="Zhuo S."/>
            <person name="Ruan Z."/>
        </authorList>
    </citation>
    <scope>NUCLEOTIDE SEQUENCE [LARGE SCALE GENOMIC DNA]</scope>
    <source>
        <strain evidence="3 4">LAM-WHM-ZC</strain>
    </source>
</reference>
<dbReference type="InterPro" id="IPR000326">
    <property type="entry name" value="PAP2/HPO"/>
</dbReference>
<evidence type="ECO:0000313" key="3">
    <source>
        <dbReference type="EMBL" id="OIN10280.1"/>
    </source>
</evidence>
<accession>A0A1J4QGA0</accession>
<dbReference type="AlphaFoldDB" id="A0A1J4QGA0"/>
<evidence type="ECO:0000313" key="4">
    <source>
        <dbReference type="Proteomes" id="UP000243073"/>
    </source>
</evidence>
<dbReference type="Gene3D" id="1.20.144.10">
    <property type="entry name" value="Phosphatidic acid phosphatase type 2/haloperoxidase"/>
    <property type="match status" value="1"/>
</dbReference>
<organism evidence="3 4">
    <name type="scientific">Oceanisphaera psychrotolerans</name>
    <dbReference type="NCBI Taxonomy" id="1414654"/>
    <lineage>
        <taxon>Bacteria</taxon>
        <taxon>Pseudomonadati</taxon>
        <taxon>Pseudomonadota</taxon>
        <taxon>Gammaproteobacteria</taxon>
        <taxon>Aeromonadales</taxon>
        <taxon>Aeromonadaceae</taxon>
        <taxon>Oceanisphaera</taxon>
    </lineage>
</organism>
<dbReference type="EMBL" id="MDKE01000017">
    <property type="protein sequence ID" value="OIN10280.1"/>
    <property type="molecule type" value="Genomic_DNA"/>
</dbReference>
<sequence length="234" mass="26455">MRWDFKGWAVLQVLALLLFFSWWSGHWQQLDDAVFWWFNSRLITVPGFAELVAFVNQRWIDGAVALLMVGFVFRYAWLASGFERARICCLLLIMAGSFSLQAAVGKVLPIKRASPTLIHAQAERVSQLVPDIKAKDASGDAFPSDHGIGFATFLLFACYRFPRHYLYAVGPLVLIMAMPRVMSGAHWFTDFICGSIPLALITGAWLFHTPLAHRLTEAMIAPVEKLLLRWRLQG</sequence>
<feature type="transmembrane region" description="Helical" evidence="1">
    <location>
        <begin position="62"/>
        <end position="78"/>
    </location>
</feature>
<comment type="caution">
    <text evidence="3">The sequence shown here is derived from an EMBL/GenBank/DDBJ whole genome shotgun (WGS) entry which is preliminary data.</text>
</comment>
<feature type="transmembrane region" description="Helical" evidence="1">
    <location>
        <begin position="165"/>
        <end position="182"/>
    </location>
</feature>
<dbReference type="SUPFAM" id="SSF48317">
    <property type="entry name" value="Acid phosphatase/Vanadium-dependent haloperoxidase"/>
    <property type="match status" value="1"/>
</dbReference>
<keyword evidence="1" id="KW-1133">Transmembrane helix</keyword>
<feature type="transmembrane region" description="Helical" evidence="1">
    <location>
        <begin position="7"/>
        <end position="23"/>
    </location>
</feature>